<feature type="compositionally biased region" description="Polar residues" evidence="1">
    <location>
        <begin position="377"/>
        <end position="387"/>
    </location>
</feature>
<organism evidence="3 4">
    <name type="scientific">Nonomuraea helvata</name>
    <dbReference type="NCBI Taxonomy" id="37484"/>
    <lineage>
        <taxon>Bacteria</taxon>
        <taxon>Bacillati</taxon>
        <taxon>Actinomycetota</taxon>
        <taxon>Actinomycetes</taxon>
        <taxon>Streptosporangiales</taxon>
        <taxon>Streptosporangiaceae</taxon>
        <taxon>Nonomuraea</taxon>
    </lineage>
</organism>
<comment type="caution">
    <text evidence="3">The sequence shown here is derived from an EMBL/GenBank/DDBJ whole genome shotgun (WGS) entry which is preliminary data.</text>
</comment>
<dbReference type="PROSITE" id="PS50104">
    <property type="entry name" value="TIR"/>
    <property type="match status" value="1"/>
</dbReference>
<reference evidence="3 4" key="1">
    <citation type="submission" date="2024-09" db="EMBL/GenBank/DDBJ databases">
        <authorList>
            <person name="Sun Q."/>
            <person name="Mori K."/>
        </authorList>
    </citation>
    <scope>NUCLEOTIDE SEQUENCE [LARGE SCALE GENOMIC DNA]</scope>
    <source>
        <strain evidence="3 4">JCM 3143</strain>
    </source>
</reference>
<dbReference type="RefSeq" id="WP_345002244.1">
    <property type="nucleotide sequence ID" value="NZ_BAAAXV010000009.1"/>
</dbReference>
<feature type="domain" description="TIR" evidence="2">
    <location>
        <begin position="9"/>
        <end position="181"/>
    </location>
</feature>
<feature type="region of interest" description="Disordered" evidence="1">
    <location>
        <begin position="377"/>
        <end position="406"/>
    </location>
</feature>
<accession>A0ABV5S9L9</accession>
<sequence length="406" mass="45432">MSPSGGIGQVPYFFLSYAHAPDDDSMGGGDPDRWVHRLFLELCTDLLQITGLEKASHAGFMDRRLRLGEQWSHEVSRALATCRVFVPLYSPRYFSSEHCGKEWSAIQLRLAAHPAEPPPVIIPIMWTTIESSSMPECATKIQFHENGMRSHDLQGGLYGIIKVSSRRAAREKVILQLARRIREVAESSPLLEARDFPDYTTLPNAFVGYKSSRTIKVTVVAPDIDHLPEGRTPYYYGKMPHEWSPYRREGNHRPLVSELAEFARIRGIDTEVAPLDMPDGEQPDAPGVVLVDPWATQVPDMRDTLSKFGSSGARWFPVMVPWNDEDAQTSSAEPQLRRSLAQVIPGDCGEPAAHDVRSLDDLRQKMPKMLARASERFLQTAQVNSPPSGRRPRLIEPGDGDAQGRK</sequence>
<protein>
    <submittedName>
        <fullName evidence="3">TIR-like protein FxsC</fullName>
    </submittedName>
</protein>
<dbReference type="NCBIfam" id="TIGR04276">
    <property type="entry name" value="FxsC_Cterm"/>
    <property type="match status" value="1"/>
</dbReference>
<dbReference type="Proteomes" id="UP001589532">
    <property type="component" value="Unassembled WGS sequence"/>
</dbReference>
<dbReference type="InterPro" id="IPR035897">
    <property type="entry name" value="Toll_tir_struct_dom_sf"/>
</dbReference>
<dbReference type="Pfam" id="PF13676">
    <property type="entry name" value="TIR_2"/>
    <property type="match status" value="1"/>
</dbReference>
<evidence type="ECO:0000259" key="2">
    <source>
        <dbReference type="PROSITE" id="PS50104"/>
    </source>
</evidence>
<gene>
    <name evidence="3" type="ORF">ACFFSA_35335</name>
</gene>
<evidence type="ECO:0000256" key="1">
    <source>
        <dbReference type="SAM" id="MobiDB-lite"/>
    </source>
</evidence>
<proteinExistence type="predicted"/>
<dbReference type="SUPFAM" id="SSF52200">
    <property type="entry name" value="Toll/Interleukin receptor TIR domain"/>
    <property type="match status" value="1"/>
</dbReference>
<keyword evidence="4" id="KW-1185">Reference proteome</keyword>
<dbReference type="InterPro" id="IPR047603">
    <property type="entry name" value="FxsC_N"/>
</dbReference>
<dbReference type="NCBIfam" id="NF040588">
    <property type="entry name" value="FxsC_Nterm"/>
    <property type="match status" value="1"/>
</dbReference>
<dbReference type="InterPro" id="IPR000157">
    <property type="entry name" value="TIR_dom"/>
</dbReference>
<name>A0ABV5S9L9_9ACTN</name>
<evidence type="ECO:0000313" key="3">
    <source>
        <dbReference type="EMBL" id="MFB9628387.1"/>
    </source>
</evidence>
<dbReference type="Gene3D" id="3.40.50.10140">
    <property type="entry name" value="Toll/interleukin-1 receptor homology (TIR) domain"/>
    <property type="match status" value="1"/>
</dbReference>
<dbReference type="InterPro" id="IPR026367">
    <property type="entry name" value="FxsC_C"/>
</dbReference>
<dbReference type="EMBL" id="JBHMBW010000041">
    <property type="protein sequence ID" value="MFB9628387.1"/>
    <property type="molecule type" value="Genomic_DNA"/>
</dbReference>
<evidence type="ECO:0000313" key="4">
    <source>
        <dbReference type="Proteomes" id="UP001589532"/>
    </source>
</evidence>